<name>K9ER32_9BACE</name>
<protein>
    <submittedName>
        <fullName evidence="1">Uncharacterized protein</fullName>
    </submittedName>
</protein>
<comment type="caution">
    <text evidence="1">The sequence shown here is derived from an EMBL/GenBank/DDBJ whole genome shotgun (WGS) entry which is preliminary data.</text>
</comment>
<dbReference type="EMBL" id="ADLF01000004">
    <property type="protein sequence ID" value="EKU91635.1"/>
    <property type="molecule type" value="Genomic_DNA"/>
</dbReference>
<accession>K9ER32</accession>
<dbReference type="PATRIC" id="fig|742727.4.peg.1045"/>
<dbReference type="Proteomes" id="UP000009872">
    <property type="component" value="Unassembled WGS sequence"/>
</dbReference>
<dbReference type="HOGENOM" id="CLU_3265863_0_0_10"/>
<proteinExistence type="predicted"/>
<evidence type="ECO:0000313" key="2">
    <source>
        <dbReference type="Proteomes" id="UP000009872"/>
    </source>
</evidence>
<organism evidence="1 2">
    <name type="scientific">Bacteroides oleiciplenus YIT 12058</name>
    <dbReference type="NCBI Taxonomy" id="742727"/>
    <lineage>
        <taxon>Bacteria</taxon>
        <taxon>Pseudomonadati</taxon>
        <taxon>Bacteroidota</taxon>
        <taxon>Bacteroidia</taxon>
        <taxon>Bacteroidales</taxon>
        <taxon>Bacteroidaceae</taxon>
        <taxon>Bacteroides</taxon>
    </lineage>
</organism>
<gene>
    <name evidence="1" type="ORF">HMPREF9447_01046</name>
</gene>
<evidence type="ECO:0000313" key="1">
    <source>
        <dbReference type="EMBL" id="EKU91635.1"/>
    </source>
</evidence>
<keyword evidence="2" id="KW-1185">Reference proteome</keyword>
<reference evidence="1 2" key="1">
    <citation type="submission" date="2012-09" db="EMBL/GenBank/DDBJ databases">
        <title>The Genome Sequence of Bacteroides oleiciplenus YIT 12058.</title>
        <authorList>
            <consortium name="The Broad Institute Genome Sequencing Platform"/>
            <person name="Earl A."/>
            <person name="Ward D."/>
            <person name="Feldgarden M."/>
            <person name="Gevers D."/>
            <person name="Morotomi M."/>
            <person name="Walker B."/>
            <person name="Young S.K."/>
            <person name="Zeng Q."/>
            <person name="Gargeya S."/>
            <person name="Fitzgerald M."/>
            <person name="Haas B."/>
            <person name="Abouelleil A."/>
            <person name="Alvarado L."/>
            <person name="Arachchi H.M."/>
            <person name="Berlin A.M."/>
            <person name="Chapman S.B."/>
            <person name="Goldberg J."/>
            <person name="Griggs A."/>
            <person name="Gujja S."/>
            <person name="Hansen M."/>
            <person name="Howarth C."/>
            <person name="Imamovic A."/>
            <person name="Larimer J."/>
            <person name="McCowen C."/>
            <person name="Montmayeur A."/>
            <person name="Murphy C."/>
            <person name="Neiman D."/>
            <person name="Pearson M."/>
            <person name="Priest M."/>
            <person name="Roberts A."/>
            <person name="Saif S."/>
            <person name="Shea T."/>
            <person name="Sisk P."/>
            <person name="Sykes S."/>
            <person name="Wortman J."/>
            <person name="Nusbaum C."/>
            <person name="Birren B."/>
        </authorList>
    </citation>
    <scope>NUCLEOTIDE SEQUENCE [LARGE SCALE GENOMIC DNA]</scope>
    <source>
        <strain evidence="1 2">YIT 12058</strain>
    </source>
</reference>
<dbReference type="AlphaFoldDB" id="K9ER32"/>
<sequence>MIPHKDNIYITNYLRFRTVYNKKSYNKKQCYAKSYRQTRGQ</sequence>